<evidence type="ECO:0000256" key="4">
    <source>
        <dbReference type="PIRNR" id="PIRNR017901"/>
    </source>
</evidence>
<dbReference type="InterPro" id="IPR006336">
    <property type="entry name" value="GCS2"/>
</dbReference>
<keyword evidence="1 4" id="KW-0436">Ligase</keyword>
<sequence length="459" mass="50761">MTTFSKSGLDQPVTQRCDLVAYIAAGARPRDRWGIGAESERLVIDRETGDAADFDRIEKLLQTMEQSQAWSGVREGERLIALQGQSSSITLEPGGQLELSGELCGDLHCCAADFVLYQNALNDAAAGQGLAFLGLGVQPFTPLDQIGWVPKARYGIMGPYMKRTGDLGQAMMKQSAGLQVNVDFSDEADWLAKIRLALLLSPVLYGLFANSPFREGRPSGYLSTRGQIWSRTDPDRTGIIPALFAENADYGTYVDYALNVPMYFIERDGHFIDLTRRRFTFAQYLQQGVEAHRATLADWDLHLSTLFPEARLRPQIELRSADCLPPPMTMAVAALVKGLMYDPVILGRSLDLLQRQVLPQIDRIYPQSWQMGLLTPVVSGSLLDLVRELVDMARSGLSAQRALNPAGEDEGIYLKAVDPLLAQGKTLAEDLLERCHQKTRTQQVALLLEHCGFEINAIT</sequence>
<accession>A0A831LMR7</accession>
<dbReference type="GO" id="GO:0006750">
    <property type="term" value="P:glutathione biosynthetic process"/>
    <property type="evidence" value="ECO:0007669"/>
    <property type="project" value="UniProtKB-UniRule"/>
</dbReference>
<gene>
    <name evidence="5" type="ORF">ENN94_02170</name>
</gene>
<dbReference type="InterPro" id="IPR014746">
    <property type="entry name" value="Gln_synth/guanido_kin_cat_dom"/>
</dbReference>
<evidence type="ECO:0000256" key="2">
    <source>
        <dbReference type="ARBA" id="ARBA00022741"/>
    </source>
</evidence>
<dbReference type="InterPro" id="IPR035434">
    <property type="entry name" value="GCL_bact_plant"/>
</dbReference>
<dbReference type="PANTHER" id="PTHR34378">
    <property type="entry name" value="GLUTAMATE--CYSTEINE LIGASE, CHLOROPLASTIC"/>
    <property type="match status" value="1"/>
</dbReference>
<dbReference type="EMBL" id="DSDO01000147">
    <property type="protein sequence ID" value="HDR46486.1"/>
    <property type="molecule type" value="Genomic_DNA"/>
</dbReference>
<organism evidence="5">
    <name type="scientific">Geoalkalibacter subterraneus</name>
    <dbReference type="NCBI Taxonomy" id="483547"/>
    <lineage>
        <taxon>Bacteria</taxon>
        <taxon>Pseudomonadati</taxon>
        <taxon>Thermodesulfobacteriota</taxon>
        <taxon>Desulfuromonadia</taxon>
        <taxon>Desulfuromonadales</taxon>
        <taxon>Geoalkalibacteraceae</taxon>
        <taxon>Geoalkalibacter</taxon>
    </lineage>
</organism>
<comment type="similarity">
    <text evidence="4">Belongs to the glutamate--cysteine ligase type 2 family. EgtA subfamily.</text>
</comment>
<dbReference type="PANTHER" id="PTHR34378:SF1">
    <property type="entry name" value="GLUTAMATE--CYSTEINE LIGASE, CHLOROPLASTIC"/>
    <property type="match status" value="1"/>
</dbReference>
<proteinExistence type="inferred from homology"/>
<dbReference type="Gene3D" id="3.30.590.20">
    <property type="match status" value="1"/>
</dbReference>
<evidence type="ECO:0000313" key="5">
    <source>
        <dbReference type="EMBL" id="HDR46486.1"/>
    </source>
</evidence>
<comment type="function">
    <text evidence="4">Catalyzes the synthesis of gamma-glutamylcysteine (gamma-GC).</text>
</comment>
<dbReference type="SUPFAM" id="SSF55931">
    <property type="entry name" value="Glutamine synthetase/guanido kinase"/>
    <property type="match status" value="1"/>
</dbReference>
<dbReference type="PIRSF" id="PIRSF017901">
    <property type="entry name" value="GCL"/>
    <property type="match status" value="1"/>
</dbReference>
<evidence type="ECO:0000256" key="1">
    <source>
        <dbReference type="ARBA" id="ARBA00022598"/>
    </source>
</evidence>
<reference evidence="5" key="1">
    <citation type="journal article" date="2020" name="mSystems">
        <title>Genome- and Community-Level Interaction Insights into Carbon Utilization and Element Cycling Functions of Hydrothermarchaeota in Hydrothermal Sediment.</title>
        <authorList>
            <person name="Zhou Z."/>
            <person name="Liu Y."/>
            <person name="Xu W."/>
            <person name="Pan J."/>
            <person name="Luo Z.H."/>
            <person name="Li M."/>
        </authorList>
    </citation>
    <scope>NUCLEOTIDE SEQUENCE [LARGE SCALE GENOMIC DNA]</scope>
    <source>
        <strain evidence="5">SpSt-1220</strain>
    </source>
</reference>
<name>A0A831LMR7_9BACT</name>
<dbReference type="GO" id="GO:0004357">
    <property type="term" value="F:glutamate-cysteine ligase activity"/>
    <property type="evidence" value="ECO:0007669"/>
    <property type="project" value="UniProtKB-UniRule"/>
</dbReference>
<evidence type="ECO:0000256" key="3">
    <source>
        <dbReference type="ARBA" id="ARBA00022840"/>
    </source>
</evidence>
<keyword evidence="3 4" id="KW-0067">ATP-binding</keyword>
<protein>
    <recommendedName>
        <fullName evidence="4">Glutamate--cysteine ligase</fullName>
        <ecNumber evidence="4">6.3.2.2</ecNumber>
    </recommendedName>
</protein>
<dbReference type="EC" id="6.3.2.2" evidence="4"/>
<dbReference type="Pfam" id="PF04107">
    <property type="entry name" value="GCS2"/>
    <property type="match status" value="1"/>
</dbReference>
<comment type="caution">
    <text evidence="5">The sequence shown here is derived from an EMBL/GenBank/DDBJ whole genome shotgun (WGS) entry which is preliminary data.</text>
</comment>
<dbReference type="Proteomes" id="UP000886162">
    <property type="component" value="Unassembled WGS sequence"/>
</dbReference>
<comment type="catalytic activity">
    <reaction evidence="4">
        <text>L-cysteine + L-glutamate + ATP = gamma-L-glutamyl-L-cysteine + ADP + phosphate + H(+)</text>
        <dbReference type="Rhea" id="RHEA:13285"/>
        <dbReference type="ChEBI" id="CHEBI:15378"/>
        <dbReference type="ChEBI" id="CHEBI:29985"/>
        <dbReference type="ChEBI" id="CHEBI:30616"/>
        <dbReference type="ChEBI" id="CHEBI:35235"/>
        <dbReference type="ChEBI" id="CHEBI:43474"/>
        <dbReference type="ChEBI" id="CHEBI:58173"/>
        <dbReference type="ChEBI" id="CHEBI:456216"/>
        <dbReference type="EC" id="6.3.2.2"/>
    </reaction>
</comment>
<dbReference type="GO" id="GO:0005524">
    <property type="term" value="F:ATP binding"/>
    <property type="evidence" value="ECO:0007669"/>
    <property type="project" value="UniProtKB-UniRule"/>
</dbReference>
<keyword evidence="2 4" id="KW-0547">Nucleotide-binding</keyword>
<dbReference type="AlphaFoldDB" id="A0A831LMR7"/>